<evidence type="ECO:0000259" key="7">
    <source>
        <dbReference type="PROSITE" id="PS51005"/>
    </source>
</evidence>
<evidence type="ECO:0000256" key="6">
    <source>
        <dbReference type="SAM" id="MobiDB-lite"/>
    </source>
</evidence>
<dbReference type="FunFam" id="2.170.150.80:FF:000007">
    <property type="entry name" value="NAC domain-containing protein 35"/>
    <property type="match status" value="1"/>
</dbReference>
<feature type="region of interest" description="Disordered" evidence="6">
    <location>
        <begin position="266"/>
        <end position="297"/>
    </location>
</feature>
<evidence type="ECO:0000313" key="8">
    <source>
        <dbReference type="EMBL" id="PUZ70689.1"/>
    </source>
</evidence>
<name>A0A2T7ES97_9POAL</name>
<dbReference type="GO" id="GO:0005634">
    <property type="term" value="C:nucleus"/>
    <property type="evidence" value="ECO:0007669"/>
    <property type="project" value="UniProtKB-SubCell"/>
</dbReference>
<feature type="region of interest" description="Disordered" evidence="6">
    <location>
        <begin position="361"/>
        <end position="383"/>
    </location>
</feature>
<dbReference type="Pfam" id="PF02365">
    <property type="entry name" value="NAM"/>
    <property type="match status" value="1"/>
</dbReference>
<dbReference type="InterPro" id="IPR003441">
    <property type="entry name" value="NAC-dom"/>
</dbReference>
<organism evidence="8 9">
    <name type="scientific">Panicum hallii var. hallii</name>
    <dbReference type="NCBI Taxonomy" id="1504633"/>
    <lineage>
        <taxon>Eukaryota</taxon>
        <taxon>Viridiplantae</taxon>
        <taxon>Streptophyta</taxon>
        <taxon>Embryophyta</taxon>
        <taxon>Tracheophyta</taxon>
        <taxon>Spermatophyta</taxon>
        <taxon>Magnoliopsida</taxon>
        <taxon>Liliopsida</taxon>
        <taxon>Poales</taxon>
        <taxon>Poaceae</taxon>
        <taxon>PACMAD clade</taxon>
        <taxon>Panicoideae</taxon>
        <taxon>Panicodae</taxon>
        <taxon>Paniceae</taxon>
        <taxon>Panicinae</taxon>
        <taxon>Panicum</taxon>
        <taxon>Panicum sect. Panicum</taxon>
    </lineage>
</organism>
<dbReference type="EMBL" id="CM009750">
    <property type="protein sequence ID" value="PUZ70689.1"/>
    <property type="molecule type" value="Genomic_DNA"/>
</dbReference>
<dbReference type="Proteomes" id="UP000244336">
    <property type="component" value="Chromosome 2"/>
</dbReference>
<dbReference type="InterPro" id="IPR036093">
    <property type="entry name" value="NAC_dom_sf"/>
</dbReference>
<dbReference type="GO" id="GO:0006355">
    <property type="term" value="P:regulation of DNA-templated transcription"/>
    <property type="evidence" value="ECO:0007669"/>
    <property type="project" value="InterPro"/>
</dbReference>
<keyword evidence="3" id="KW-0238">DNA-binding</keyword>
<reference evidence="8 9" key="1">
    <citation type="submission" date="2018-04" db="EMBL/GenBank/DDBJ databases">
        <title>WGS assembly of Panicum hallii var. hallii HAL2.</title>
        <authorList>
            <person name="Lovell J."/>
            <person name="Jenkins J."/>
            <person name="Lowry D."/>
            <person name="Mamidi S."/>
            <person name="Sreedasyam A."/>
            <person name="Weng X."/>
            <person name="Barry K."/>
            <person name="Bonette J."/>
            <person name="Campitelli B."/>
            <person name="Daum C."/>
            <person name="Gordon S."/>
            <person name="Gould B."/>
            <person name="Lipzen A."/>
            <person name="MacQueen A."/>
            <person name="Palacio-Mejia J."/>
            <person name="Plott C."/>
            <person name="Shakirov E."/>
            <person name="Shu S."/>
            <person name="Yoshinaga Y."/>
            <person name="Zane M."/>
            <person name="Rokhsar D."/>
            <person name="Grimwood J."/>
            <person name="Schmutz J."/>
            <person name="Juenger T."/>
        </authorList>
    </citation>
    <scope>NUCLEOTIDE SEQUENCE [LARGE SCALE GENOMIC DNA]</scope>
    <source>
        <strain evidence="9">cv. HAL2</strain>
    </source>
</reference>
<dbReference type="PROSITE" id="PS51005">
    <property type="entry name" value="NAC"/>
    <property type="match status" value="1"/>
</dbReference>
<dbReference type="STRING" id="1504633.A0A2T7ES97"/>
<gene>
    <name evidence="8" type="ORF">GQ55_2G254200</name>
</gene>
<dbReference type="Gramene" id="PUZ70689">
    <property type="protein sequence ID" value="PUZ70689"/>
    <property type="gene ID" value="GQ55_2G254200"/>
</dbReference>
<dbReference type="Gene3D" id="2.170.150.80">
    <property type="entry name" value="NAC domain"/>
    <property type="match status" value="1"/>
</dbReference>
<feature type="region of interest" description="Disordered" evidence="6">
    <location>
        <begin position="397"/>
        <end position="433"/>
    </location>
</feature>
<protein>
    <recommendedName>
        <fullName evidence="7">NAC domain-containing protein</fullName>
    </recommendedName>
</protein>
<evidence type="ECO:0000313" key="9">
    <source>
        <dbReference type="Proteomes" id="UP000244336"/>
    </source>
</evidence>
<keyword evidence="9" id="KW-1185">Reference proteome</keyword>
<dbReference type="OrthoDB" id="1883668at2759"/>
<keyword evidence="4" id="KW-0804">Transcription</keyword>
<evidence type="ECO:0000256" key="1">
    <source>
        <dbReference type="ARBA" id="ARBA00004123"/>
    </source>
</evidence>
<feature type="domain" description="NAC" evidence="7">
    <location>
        <begin position="48"/>
        <end position="206"/>
    </location>
</feature>
<dbReference type="PANTHER" id="PTHR31744">
    <property type="entry name" value="PROTEIN CUP-SHAPED COTYLEDON 2-RELATED"/>
    <property type="match status" value="1"/>
</dbReference>
<evidence type="ECO:0000256" key="2">
    <source>
        <dbReference type="ARBA" id="ARBA00023015"/>
    </source>
</evidence>
<accession>A0A2T7ES97</accession>
<comment type="subcellular location">
    <subcellularLocation>
        <location evidence="1">Nucleus</location>
    </subcellularLocation>
</comment>
<dbReference type="PANTHER" id="PTHR31744:SF224">
    <property type="entry name" value="NAC DOMAIN-CONTAINING PROTEIN"/>
    <property type="match status" value="1"/>
</dbReference>
<dbReference type="GO" id="GO:0003677">
    <property type="term" value="F:DNA binding"/>
    <property type="evidence" value="ECO:0007669"/>
    <property type="project" value="UniProtKB-KW"/>
</dbReference>
<keyword evidence="2" id="KW-0805">Transcription regulation</keyword>
<dbReference type="GO" id="GO:0099402">
    <property type="term" value="P:plant organ development"/>
    <property type="evidence" value="ECO:0007669"/>
    <property type="project" value="UniProtKB-ARBA"/>
</dbReference>
<proteinExistence type="predicted"/>
<feature type="compositionally biased region" description="Polar residues" evidence="6">
    <location>
        <begin position="283"/>
        <end position="292"/>
    </location>
</feature>
<dbReference type="SUPFAM" id="SSF101941">
    <property type="entry name" value="NAC domain"/>
    <property type="match status" value="1"/>
</dbReference>
<dbReference type="AlphaFoldDB" id="A0A2T7ES97"/>
<evidence type="ECO:0000256" key="3">
    <source>
        <dbReference type="ARBA" id="ARBA00023125"/>
    </source>
</evidence>
<evidence type="ECO:0000256" key="4">
    <source>
        <dbReference type="ARBA" id="ARBA00023163"/>
    </source>
</evidence>
<keyword evidence="5" id="KW-0539">Nucleus</keyword>
<sequence length="433" mass="48671">MTECIVTFSRKPVHYFHRSSTRLGNQDQSSPVQVMDERSDMDKSDEVLLPGFRFHPTDEELVGFYLKRKIQQKPLSIELIRQLDIYKYDPWDLPKLASSGEKELYFYCPRDRKYRNSARPNRVTGAGFWKATGTDRPIYSSEGTKCIGLKKSLVFYKGRAAKGIKTDWMMHEYRMPSLNDPSLPKTPKDKNIPANDAWAICRIFKKPSSVAQRVLSHSWSPQSMATTEPELLSALQSIQASHFALESSSCSPNQFNSQHCLQGQQQQKLNSSQDGSSCKIINFNRSPSSPQLSEKDNHSSTIILPFETQSLQKSSAVTSVLLSMAPGIVNSMNEALPNTEMEQLEPSYGYTADWGIDTNEGVGNKDDDPYSRKPSNGFSSGIECGSQRKIKFPFDLEVDSPDDWTSSMPCDSLPCPPPPTEMSNSSSTEKYYA</sequence>
<evidence type="ECO:0000256" key="5">
    <source>
        <dbReference type="ARBA" id="ARBA00023242"/>
    </source>
</evidence>
<feature type="compositionally biased region" description="Polar residues" evidence="6">
    <location>
        <begin position="421"/>
        <end position="433"/>
    </location>
</feature>